<protein>
    <submittedName>
        <fullName evidence="1">Uncharacterized protein</fullName>
    </submittedName>
</protein>
<dbReference type="Proteomes" id="UP000298566">
    <property type="component" value="Chromosome"/>
</dbReference>
<name>A0A4D6YA11_BUCMH</name>
<reference evidence="1 2" key="1">
    <citation type="submission" date="2018-10" db="EMBL/GenBank/DDBJ databases">
        <title>Comparative functional genomics of the obligate endosymbiont Buchnera aphidicola.</title>
        <authorList>
            <person name="Chong R.A."/>
        </authorList>
    </citation>
    <scope>NUCLEOTIDE SEQUENCE [LARGE SCALE GENOMIC DNA]</scope>
    <source>
        <strain evidence="1 2">Mrh</strain>
    </source>
</reference>
<organism evidence="1 2">
    <name type="scientific">Buchnera aphidicola subsp. Melaphis rhois</name>
    <dbReference type="NCBI Taxonomy" id="118103"/>
    <lineage>
        <taxon>Bacteria</taxon>
        <taxon>Pseudomonadati</taxon>
        <taxon>Pseudomonadota</taxon>
        <taxon>Gammaproteobacteria</taxon>
        <taxon>Enterobacterales</taxon>
        <taxon>Erwiniaceae</taxon>
        <taxon>Buchnera</taxon>
    </lineage>
</organism>
<dbReference type="RefSeq" id="WP_158336287.1">
    <property type="nucleotide sequence ID" value="NZ_CP033004.1"/>
</dbReference>
<evidence type="ECO:0000313" key="2">
    <source>
        <dbReference type="Proteomes" id="UP000298566"/>
    </source>
</evidence>
<evidence type="ECO:0000313" key="1">
    <source>
        <dbReference type="EMBL" id="QCI23111.1"/>
    </source>
</evidence>
<proteinExistence type="predicted"/>
<gene>
    <name evidence="1" type="ORF">D9V73_00355</name>
</gene>
<dbReference type="EMBL" id="CP033004">
    <property type="protein sequence ID" value="QCI23111.1"/>
    <property type="molecule type" value="Genomic_DNA"/>
</dbReference>
<dbReference type="AlphaFoldDB" id="A0A4D6YA11"/>
<accession>A0A4D6YA11</accession>
<sequence>MLKIIKTVTTTLLHSEKFNFHQLKSKSRLKTFYEIFNKSFSYSKSNITTCNVSRRLKMNNFLNIVSLTGKIKKK</sequence>